<evidence type="ECO:0000313" key="3">
    <source>
        <dbReference type="Proteomes" id="UP000364291"/>
    </source>
</evidence>
<feature type="region of interest" description="Disordered" evidence="1">
    <location>
        <begin position="176"/>
        <end position="207"/>
    </location>
</feature>
<reference evidence="2 3" key="1">
    <citation type="submission" date="2019-08" db="EMBL/GenBank/DDBJ databases">
        <authorList>
            <person name="Peeters C."/>
        </authorList>
    </citation>
    <scope>NUCLEOTIDE SEQUENCE [LARGE SCALE GENOMIC DNA]</scope>
    <source>
        <strain evidence="2 3">LMG 18089</strain>
    </source>
</reference>
<feature type="region of interest" description="Disordered" evidence="1">
    <location>
        <begin position="1"/>
        <end position="70"/>
    </location>
</feature>
<feature type="compositionally biased region" description="Polar residues" evidence="1">
    <location>
        <begin position="49"/>
        <end position="63"/>
    </location>
</feature>
<sequence length="207" mass="23944">MTAILRRMWQKHHARPPPTTPENNTEIANRTRNSENPMARRLRRGRTRQTPNDMKLSSSPQVTRSHRTSGVRFRCLHRSLPGLRLAYRSRHQYGIPAAVRRVERYLGRRCRRQGHEQPTFANDDRNHFVDAQSSRFRRRVCFDYSAALSGRQPSIISGNNVTGICRRFRPVAQWRAQVPARAASPRAPASGRARRPRRGARRPPGGW</sequence>
<proteinExistence type="predicted"/>
<feature type="compositionally biased region" description="Basic residues" evidence="1">
    <location>
        <begin position="192"/>
        <end position="201"/>
    </location>
</feature>
<organism evidence="2 3">
    <name type="scientific">Pandoraea apista</name>
    <dbReference type="NCBI Taxonomy" id="93218"/>
    <lineage>
        <taxon>Bacteria</taxon>
        <taxon>Pseudomonadati</taxon>
        <taxon>Pseudomonadota</taxon>
        <taxon>Betaproteobacteria</taxon>
        <taxon>Burkholderiales</taxon>
        <taxon>Burkholderiaceae</taxon>
        <taxon>Pandoraea</taxon>
    </lineage>
</organism>
<protein>
    <submittedName>
        <fullName evidence="2">Uncharacterized protein</fullName>
    </submittedName>
</protein>
<dbReference type="Proteomes" id="UP000364291">
    <property type="component" value="Unassembled WGS sequence"/>
</dbReference>
<name>A0A5E5P1I6_9BURK</name>
<dbReference type="AlphaFoldDB" id="A0A5E5P1I6"/>
<gene>
    <name evidence="2" type="ORF">PAP18089_01174</name>
</gene>
<dbReference type="EMBL" id="CABPSX010000002">
    <property type="protein sequence ID" value="VVG70214.1"/>
    <property type="molecule type" value="Genomic_DNA"/>
</dbReference>
<evidence type="ECO:0000313" key="2">
    <source>
        <dbReference type="EMBL" id="VVG70214.1"/>
    </source>
</evidence>
<evidence type="ECO:0000256" key="1">
    <source>
        <dbReference type="SAM" id="MobiDB-lite"/>
    </source>
</evidence>
<feature type="compositionally biased region" description="Polar residues" evidence="1">
    <location>
        <begin position="27"/>
        <end position="36"/>
    </location>
</feature>
<feature type="compositionally biased region" description="Low complexity" evidence="1">
    <location>
        <begin position="179"/>
        <end position="191"/>
    </location>
</feature>
<accession>A0A5E5P1I6</accession>